<dbReference type="GO" id="GO:0010499">
    <property type="term" value="P:proteasomal ubiquitin-independent protein catabolic process"/>
    <property type="evidence" value="ECO:0007669"/>
    <property type="project" value="TreeGrafter"/>
</dbReference>
<accession>A0A818MWY8</accession>
<gene>
    <name evidence="2" type="ORF">IZO911_LOCUS28620</name>
    <name evidence="3" type="ORF">KXQ929_LOCUS4862</name>
</gene>
<dbReference type="Proteomes" id="UP000663860">
    <property type="component" value="Unassembled WGS sequence"/>
</dbReference>
<dbReference type="PANTHER" id="PTHR32170:SF3">
    <property type="entry name" value="PROTEASOME ACTIVATOR COMPLEX SUBUNIT 4"/>
    <property type="match status" value="1"/>
</dbReference>
<name>A0A818MWY8_9BILA</name>
<sequence>MSSCLYEKITEVGIVASTTLSDFYQCGYIEVTREDLNHFDTMSKINYITKINGKKTMIPNHIIKRHAGVLGLCAIVLSSPYDIPIYIPDVLMSLCQHSHDPDLIQKSIKQCLSEFRRTHHDSWHEHKEQFIEDQLMILTDMLISHNYYI</sequence>
<evidence type="ECO:0000259" key="1">
    <source>
        <dbReference type="Pfam" id="PF11919"/>
    </source>
</evidence>
<dbReference type="GO" id="GO:0005634">
    <property type="term" value="C:nucleus"/>
    <property type="evidence" value="ECO:0007669"/>
    <property type="project" value="TreeGrafter"/>
</dbReference>
<dbReference type="EMBL" id="CAJNOE010000409">
    <property type="protein sequence ID" value="CAF1201181.1"/>
    <property type="molecule type" value="Genomic_DNA"/>
</dbReference>
<dbReference type="GO" id="GO:0016504">
    <property type="term" value="F:peptidase activator activity"/>
    <property type="evidence" value="ECO:0007669"/>
    <property type="project" value="InterPro"/>
</dbReference>
<dbReference type="GO" id="GO:0005829">
    <property type="term" value="C:cytosol"/>
    <property type="evidence" value="ECO:0007669"/>
    <property type="project" value="TreeGrafter"/>
</dbReference>
<comment type="caution">
    <text evidence="3">The sequence shown here is derived from an EMBL/GenBank/DDBJ whole genome shotgun (WGS) entry which is preliminary data.</text>
</comment>
<dbReference type="EMBL" id="CAJOBB010000172">
    <property type="protein sequence ID" value="CAF3595715.1"/>
    <property type="molecule type" value="Genomic_DNA"/>
</dbReference>
<reference evidence="3" key="1">
    <citation type="submission" date="2021-02" db="EMBL/GenBank/DDBJ databases">
        <authorList>
            <person name="Nowell W R."/>
        </authorList>
    </citation>
    <scope>NUCLEOTIDE SEQUENCE</scope>
</reference>
<dbReference type="Proteomes" id="UP000663868">
    <property type="component" value="Unassembled WGS sequence"/>
</dbReference>
<evidence type="ECO:0000313" key="4">
    <source>
        <dbReference type="Proteomes" id="UP000663868"/>
    </source>
</evidence>
<proteinExistence type="predicted"/>
<dbReference type="InterPro" id="IPR021843">
    <property type="entry name" value="PSME4_C"/>
</dbReference>
<feature type="domain" description="Proteasome activator complex subunit 4 C-terminal" evidence="1">
    <location>
        <begin position="63"/>
        <end position="149"/>
    </location>
</feature>
<evidence type="ECO:0000313" key="2">
    <source>
        <dbReference type="EMBL" id="CAF1201181.1"/>
    </source>
</evidence>
<protein>
    <recommendedName>
        <fullName evidence="1">Proteasome activator complex subunit 4 C-terminal domain-containing protein</fullName>
    </recommendedName>
</protein>
<evidence type="ECO:0000313" key="3">
    <source>
        <dbReference type="EMBL" id="CAF3595715.1"/>
    </source>
</evidence>
<dbReference type="PANTHER" id="PTHR32170">
    <property type="entry name" value="PROTEASOME ACTIVATOR COMPLEX SUBUNIT 4"/>
    <property type="match status" value="1"/>
</dbReference>
<dbReference type="InterPro" id="IPR035309">
    <property type="entry name" value="PSME4"/>
</dbReference>
<dbReference type="AlphaFoldDB" id="A0A818MWY8"/>
<organism evidence="3 4">
    <name type="scientific">Adineta steineri</name>
    <dbReference type="NCBI Taxonomy" id="433720"/>
    <lineage>
        <taxon>Eukaryota</taxon>
        <taxon>Metazoa</taxon>
        <taxon>Spiralia</taxon>
        <taxon>Gnathifera</taxon>
        <taxon>Rotifera</taxon>
        <taxon>Eurotatoria</taxon>
        <taxon>Bdelloidea</taxon>
        <taxon>Adinetida</taxon>
        <taxon>Adinetidae</taxon>
        <taxon>Adineta</taxon>
    </lineage>
</organism>
<dbReference type="Pfam" id="PF11919">
    <property type="entry name" value="PSME4_C"/>
    <property type="match status" value="1"/>
</dbReference>
<dbReference type="GO" id="GO:0070628">
    <property type="term" value="F:proteasome binding"/>
    <property type="evidence" value="ECO:0007669"/>
    <property type="project" value="InterPro"/>
</dbReference>